<dbReference type="VEuPathDB" id="ToxoDB:TGDOM2_214070"/>
<name>A0A086JUL5_TOXGO</name>
<evidence type="ECO:0000313" key="2">
    <source>
        <dbReference type="Proteomes" id="UP000028837"/>
    </source>
</evidence>
<gene>
    <name evidence="1" type="ORF">TGDOM2_214070</name>
</gene>
<accession>A0A086JUL5</accession>
<reference evidence="1 2" key="1">
    <citation type="submission" date="2014-02" db="EMBL/GenBank/DDBJ databases">
        <authorList>
            <person name="Sibley D."/>
            <person name="Venepally P."/>
            <person name="Karamycheva S."/>
            <person name="Hadjithomas M."/>
            <person name="Khan A."/>
            <person name="Brunk B."/>
            <person name="Roos D."/>
            <person name="Caler E."/>
            <person name="Lorenzi H."/>
        </authorList>
    </citation>
    <scope>NUCLEOTIDE SEQUENCE [LARGE SCALE GENOMIC DNA]</scope>
    <source>
        <strain evidence="1 2">GAB2-2007-GAL-DOM2</strain>
    </source>
</reference>
<dbReference type="Proteomes" id="UP000028837">
    <property type="component" value="Unassembled WGS sequence"/>
</dbReference>
<organism evidence="1 2">
    <name type="scientific">Toxoplasma gondii GAB2-2007-GAL-DOM2</name>
    <dbReference type="NCBI Taxonomy" id="1130820"/>
    <lineage>
        <taxon>Eukaryota</taxon>
        <taxon>Sar</taxon>
        <taxon>Alveolata</taxon>
        <taxon>Apicomplexa</taxon>
        <taxon>Conoidasida</taxon>
        <taxon>Coccidia</taxon>
        <taxon>Eucoccidiorida</taxon>
        <taxon>Eimeriorina</taxon>
        <taxon>Sarcocystidae</taxon>
        <taxon>Toxoplasma</taxon>
    </lineage>
</organism>
<dbReference type="EMBL" id="AHZU02001145">
    <property type="protein sequence ID" value="KFG35833.1"/>
    <property type="molecule type" value="Genomic_DNA"/>
</dbReference>
<evidence type="ECO:0000313" key="1">
    <source>
        <dbReference type="EMBL" id="KFG35833.1"/>
    </source>
</evidence>
<protein>
    <submittedName>
        <fullName evidence="1">Uncharacterized protein</fullName>
    </submittedName>
</protein>
<sequence>MRSSGCKTHRSGRVQDKKGLFFDRCLCSDSAPAFGSGMLVVAALVDLVGNGQRDQQLAVAGRHLEGPQVAQDTSTASVFEQRKDTGHETGSFGALTETGAPSPALCLIGFSLRLTAVCRLADSRSRATRVWLVKVAGVSEKAAYLL</sequence>
<dbReference type="AlphaFoldDB" id="A0A086JUL5"/>
<comment type="caution">
    <text evidence="1">The sequence shown here is derived from an EMBL/GenBank/DDBJ whole genome shotgun (WGS) entry which is preliminary data.</text>
</comment>
<proteinExistence type="predicted"/>